<organism evidence="2 3">
    <name type="scientific">Heracleum sosnowskyi</name>
    <dbReference type="NCBI Taxonomy" id="360622"/>
    <lineage>
        <taxon>Eukaryota</taxon>
        <taxon>Viridiplantae</taxon>
        <taxon>Streptophyta</taxon>
        <taxon>Embryophyta</taxon>
        <taxon>Tracheophyta</taxon>
        <taxon>Spermatophyta</taxon>
        <taxon>Magnoliopsida</taxon>
        <taxon>eudicotyledons</taxon>
        <taxon>Gunneridae</taxon>
        <taxon>Pentapetalae</taxon>
        <taxon>asterids</taxon>
        <taxon>campanulids</taxon>
        <taxon>Apiales</taxon>
        <taxon>Apiaceae</taxon>
        <taxon>Apioideae</taxon>
        <taxon>apioid superclade</taxon>
        <taxon>Tordylieae</taxon>
        <taxon>Tordyliinae</taxon>
        <taxon>Heracleum</taxon>
    </lineage>
</organism>
<name>A0AAD8H7R1_9APIA</name>
<reference evidence="2" key="2">
    <citation type="submission" date="2023-05" db="EMBL/GenBank/DDBJ databases">
        <authorList>
            <person name="Schelkunov M.I."/>
        </authorList>
    </citation>
    <scope>NUCLEOTIDE SEQUENCE</scope>
    <source>
        <strain evidence="2">Hsosn_3</strain>
        <tissue evidence="2">Leaf</tissue>
    </source>
</reference>
<evidence type="ECO:0000313" key="3">
    <source>
        <dbReference type="Proteomes" id="UP001237642"/>
    </source>
</evidence>
<dbReference type="EMBL" id="JAUIZM010000010">
    <property type="protein sequence ID" value="KAK1361613.1"/>
    <property type="molecule type" value="Genomic_DNA"/>
</dbReference>
<feature type="region of interest" description="Disordered" evidence="1">
    <location>
        <begin position="191"/>
        <end position="217"/>
    </location>
</feature>
<comment type="caution">
    <text evidence="2">The sequence shown here is derived from an EMBL/GenBank/DDBJ whole genome shotgun (WGS) entry which is preliminary data.</text>
</comment>
<evidence type="ECO:0000313" key="2">
    <source>
        <dbReference type="EMBL" id="KAK1361613.1"/>
    </source>
</evidence>
<gene>
    <name evidence="2" type="ORF">POM88_046087</name>
</gene>
<feature type="compositionally biased region" description="Acidic residues" evidence="1">
    <location>
        <begin position="191"/>
        <end position="200"/>
    </location>
</feature>
<dbReference type="Proteomes" id="UP001237642">
    <property type="component" value="Unassembled WGS sequence"/>
</dbReference>
<reference evidence="2" key="1">
    <citation type="submission" date="2023-02" db="EMBL/GenBank/DDBJ databases">
        <title>Genome of toxic invasive species Heracleum sosnowskyi carries increased number of genes despite the absence of recent whole-genome duplications.</title>
        <authorList>
            <person name="Schelkunov M."/>
            <person name="Shtratnikova V."/>
            <person name="Makarenko M."/>
            <person name="Klepikova A."/>
            <person name="Omelchenko D."/>
            <person name="Novikova G."/>
            <person name="Obukhova E."/>
            <person name="Bogdanov V."/>
            <person name="Penin A."/>
            <person name="Logacheva M."/>
        </authorList>
    </citation>
    <scope>NUCLEOTIDE SEQUENCE</scope>
    <source>
        <strain evidence="2">Hsosn_3</strain>
        <tissue evidence="2">Leaf</tissue>
    </source>
</reference>
<proteinExistence type="predicted"/>
<dbReference type="AlphaFoldDB" id="A0AAD8H7R1"/>
<evidence type="ECO:0000256" key="1">
    <source>
        <dbReference type="SAM" id="MobiDB-lite"/>
    </source>
</evidence>
<feature type="compositionally biased region" description="Polar residues" evidence="1">
    <location>
        <begin position="204"/>
        <end position="217"/>
    </location>
</feature>
<protein>
    <submittedName>
        <fullName evidence="2">Uncharacterized protein</fullName>
    </submittedName>
</protein>
<sequence>MISVAYQIFQETQIRCWDNYDYYFPDKCDIQVPCSRHQLPKLQTFSGKNYCHGEYSYVVVGFLSLSDVVDGCKTSEAAWISSDWQSRFIKKSNITIINKADNEDIVSEVMAYGFDLPWDSIFCSISCEPESKFDFNHEYGAFRCQPYSEPLSLHKGIGKALQNIVWNFLDELRHMLNFTRTNIEEKIEDCEPEIEAEDQEPATPESTDLSDEITTSC</sequence>
<accession>A0AAD8H7R1</accession>
<keyword evidence="3" id="KW-1185">Reference proteome</keyword>